<proteinExistence type="predicted"/>
<dbReference type="AlphaFoldDB" id="A0A2J6PGE8"/>
<dbReference type="Proteomes" id="UP000235672">
    <property type="component" value="Unassembled WGS sequence"/>
</dbReference>
<organism evidence="1 2">
    <name type="scientific">Hyaloscypha hepaticicola</name>
    <dbReference type="NCBI Taxonomy" id="2082293"/>
    <lineage>
        <taxon>Eukaryota</taxon>
        <taxon>Fungi</taxon>
        <taxon>Dikarya</taxon>
        <taxon>Ascomycota</taxon>
        <taxon>Pezizomycotina</taxon>
        <taxon>Leotiomycetes</taxon>
        <taxon>Helotiales</taxon>
        <taxon>Hyaloscyphaceae</taxon>
        <taxon>Hyaloscypha</taxon>
    </lineage>
</organism>
<evidence type="ECO:0000313" key="1">
    <source>
        <dbReference type="EMBL" id="PMD13090.1"/>
    </source>
</evidence>
<reference evidence="1 2" key="1">
    <citation type="submission" date="2016-05" db="EMBL/GenBank/DDBJ databases">
        <title>A degradative enzymes factory behind the ericoid mycorrhizal symbiosis.</title>
        <authorList>
            <consortium name="DOE Joint Genome Institute"/>
            <person name="Martino E."/>
            <person name="Morin E."/>
            <person name="Grelet G."/>
            <person name="Kuo A."/>
            <person name="Kohler A."/>
            <person name="Daghino S."/>
            <person name="Barry K."/>
            <person name="Choi C."/>
            <person name="Cichocki N."/>
            <person name="Clum A."/>
            <person name="Copeland A."/>
            <person name="Hainaut M."/>
            <person name="Haridas S."/>
            <person name="Labutti K."/>
            <person name="Lindquist E."/>
            <person name="Lipzen A."/>
            <person name="Khouja H.-R."/>
            <person name="Murat C."/>
            <person name="Ohm R."/>
            <person name="Olson A."/>
            <person name="Spatafora J."/>
            <person name="Veneault-Fourrey C."/>
            <person name="Henrissat B."/>
            <person name="Grigoriev I."/>
            <person name="Martin F."/>
            <person name="Perotto S."/>
        </authorList>
    </citation>
    <scope>NUCLEOTIDE SEQUENCE [LARGE SCALE GENOMIC DNA]</scope>
    <source>
        <strain evidence="1 2">UAMH 7357</strain>
    </source>
</reference>
<gene>
    <name evidence="1" type="ORF">NA56DRAFT_712405</name>
</gene>
<evidence type="ECO:0000313" key="2">
    <source>
        <dbReference type="Proteomes" id="UP000235672"/>
    </source>
</evidence>
<keyword evidence="2" id="KW-1185">Reference proteome</keyword>
<accession>A0A2J6PGE8</accession>
<sequence length="141" mass="16080">MAKFSGENNRIWLQATRAMESFFNKLDLPALPRSADPNTVMPVIESFYGREELRALEEHLVHNKTDLSPLQRKGITLLADSPHTGRTQLAAAFCSGYRTSFRSILWFNAKTDEEFHKSCYENACGLKLPLEDLKNADFQQN</sequence>
<protein>
    <submittedName>
        <fullName evidence="1">Uncharacterized protein</fullName>
    </submittedName>
</protein>
<dbReference type="EMBL" id="KZ613536">
    <property type="protein sequence ID" value="PMD13090.1"/>
    <property type="molecule type" value="Genomic_DNA"/>
</dbReference>
<name>A0A2J6PGE8_9HELO</name>